<feature type="transmembrane region" description="Helical" evidence="8">
    <location>
        <begin position="346"/>
        <end position="368"/>
    </location>
</feature>
<evidence type="ECO:0000256" key="5">
    <source>
        <dbReference type="ARBA" id="ARBA00022692"/>
    </source>
</evidence>
<dbReference type="AlphaFoldDB" id="A0A5J5IJX4"/>
<keyword evidence="5 8" id="KW-0812">Transmembrane</keyword>
<sequence length="431" mass="50029">MMKKIKSIKNPFLIFLPFLILLMIYALLNPTSGNGDEHRYLTFAHNLINGFYSPPPPNINLTNGPGYPIILAPFVALKLPLAYITLLNPFLYYFSIIFLFKALKQVVSYKTTLIFSFLWACYYIAYQNIVFVMTETLTYFLISVLIYSLVRAFLPGKSIVIRKYIILSGFIFGYIVLTKIAFIYVLLTLLFGSIIFWIFNTKESNYKKLTAVTSIALLTILPYLVYAYFLTGQMFYWNTNTGDSLYWNSTPFSNEYGDWKDDLTQGPPDLSNYNIPGAQDTLIAHHQKDFDIINRYSGRKRDDVFKQIAIRNIKTHPSKFLLNCFYNAGRLLFHYPFSQAIQRPKILLVFPLNGIILTLMLFSLIPTFLNWRNISLPLKFLLIFAFLYLGMSTLVSALVRMFTVIVPILIFWFGYIFDKSVKINLRFNEKL</sequence>
<keyword evidence="3" id="KW-0328">Glycosyltransferase</keyword>
<evidence type="ECO:0000256" key="6">
    <source>
        <dbReference type="ARBA" id="ARBA00022989"/>
    </source>
</evidence>
<evidence type="ECO:0000256" key="2">
    <source>
        <dbReference type="ARBA" id="ARBA00022475"/>
    </source>
</evidence>
<feature type="transmembrane region" description="Helical" evidence="8">
    <location>
        <begin position="81"/>
        <end position="100"/>
    </location>
</feature>
<evidence type="ECO:0000313" key="10">
    <source>
        <dbReference type="Proteomes" id="UP000326903"/>
    </source>
</evidence>
<dbReference type="InterPro" id="IPR050297">
    <property type="entry name" value="LipidA_mod_glycosyltrf_83"/>
</dbReference>
<protein>
    <recommendedName>
        <fullName evidence="11">Dolichyl-phosphate-mannose-protein mannosyltransferase</fullName>
    </recommendedName>
</protein>
<evidence type="ECO:0000256" key="3">
    <source>
        <dbReference type="ARBA" id="ARBA00022676"/>
    </source>
</evidence>
<dbReference type="RefSeq" id="WP_150414718.1">
    <property type="nucleotide sequence ID" value="NZ_VYQF01000002.1"/>
</dbReference>
<dbReference type="EMBL" id="VYQF01000002">
    <property type="protein sequence ID" value="KAA9039309.1"/>
    <property type="molecule type" value="Genomic_DNA"/>
</dbReference>
<keyword evidence="10" id="KW-1185">Reference proteome</keyword>
<keyword evidence="2" id="KW-1003">Cell membrane</keyword>
<dbReference type="PANTHER" id="PTHR33908">
    <property type="entry name" value="MANNOSYLTRANSFERASE YKCB-RELATED"/>
    <property type="match status" value="1"/>
</dbReference>
<accession>A0A5J5IJX4</accession>
<evidence type="ECO:0000313" key="9">
    <source>
        <dbReference type="EMBL" id="KAA9039309.1"/>
    </source>
</evidence>
<keyword evidence="4" id="KW-0808">Transferase</keyword>
<dbReference type="GO" id="GO:0005886">
    <property type="term" value="C:plasma membrane"/>
    <property type="evidence" value="ECO:0007669"/>
    <property type="project" value="UniProtKB-SubCell"/>
</dbReference>
<comment type="subcellular location">
    <subcellularLocation>
        <location evidence="1">Cell membrane</location>
        <topology evidence="1">Multi-pass membrane protein</topology>
    </subcellularLocation>
</comment>
<feature type="transmembrane region" description="Helical" evidence="8">
    <location>
        <begin position="107"/>
        <end position="125"/>
    </location>
</feature>
<dbReference type="GO" id="GO:0009103">
    <property type="term" value="P:lipopolysaccharide biosynthetic process"/>
    <property type="evidence" value="ECO:0007669"/>
    <property type="project" value="UniProtKB-ARBA"/>
</dbReference>
<evidence type="ECO:0000256" key="7">
    <source>
        <dbReference type="ARBA" id="ARBA00023136"/>
    </source>
</evidence>
<feature type="transmembrane region" description="Helical" evidence="8">
    <location>
        <begin position="398"/>
        <end position="417"/>
    </location>
</feature>
<dbReference type="PANTHER" id="PTHR33908:SF11">
    <property type="entry name" value="MEMBRANE PROTEIN"/>
    <property type="match status" value="1"/>
</dbReference>
<evidence type="ECO:0000256" key="8">
    <source>
        <dbReference type="SAM" id="Phobius"/>
    </source>
</evidence>
<keyword evidence="6 8" id="KW-1133">Transmembrane helix</keyword>
<feature type="transmembrane region" description="Helical" evidence="8">
    <location>
        <begin position="211"/>
        <end position="230"/>
    </location>
</feature>
<feature type="transmembrane region" description="Helical" evidence="8">
    <location>
        <begin position="137"/>
        <end position="154"/>
    </location>
</feature>
<feature type="transmembrane region" description="Helical" evidence="8">
    <location>
        <begin position="166"/>
        <end position="199"/>
    </location>
</feature>
<reference evidence="9 10" key="1">
    <citation type="submission" date="2019-09" db="EMBL/GenBank/DDBJ databases">
        <title>Draft genome sequence of Ginsengibacter sp. BR5-29.</title>
        <authorList>
            <person name="Im W.-T."/>
        </authorList>
    </citation>
    <scope>NUCLEOTIDE SEQUENCE [LARGE SCALE GENOMIC DNA]</scope>
    <source>
        <strain evidence="9 10">BR5-29</strain>
    </source>
</reference>
<comment type="caution">
    <text evidence="9">The sequence shown here is derived from an EMBL/GenBank/DDBJ whole genome shotgun (WGS) entry which is preliminary data.</text>
</comment>
<organism evidence="9 10">
    <name type="scientific">Ginsengibacter hankyongi</name>
    <dbReference type="NCBI Taxonomy" id="2607284"/>
    <lineage>
        <taxon>Bacteria</taxon>
        <taxon>Pseudomonadati</taxon>
        <taxon>Bacteroidota</taxon>
        <taxon>Chitinophagia</taxon>
        <taxon>Chitinophagales</taxon>
        <taxon>Chitinophagaceae</taxon>
        <taxon>Ginsengibacter</taxon>
    </lineage>
</organism>
<evidence type="ECO:0008006" key="11">
    <source>
        <dbReference type="Google" id="ProtNLM"/>
    </source>
</evidence>
<keyword evidence="7 8" id="KW-0472">Membrane</keyword>
<gene>
    <name evidence="9" type="ORF">FW778_10790</name>
</gene>
<dbReference type="Proteomes" id="UP000326903">
    <property type="component" value="Unassembled WGS sequence"/>
</dbReference>
<dbReference type="GO" id="GO:0016763">
    <property type="term" value="F:pentosyltransferase activity"/>
    <property type="evidence" value="ECO:0007669"/>
    <property type="project" value="TreeGrafter"/>
</dbReference>
<evidence type="ECO:0000256" key="4">
    <source>
        <dbReference type="ARBA" id="ARBA00022679"/>
    </source>
</evidence>
<feature type="transmembrane region" description="Helical" evidence="8">
    <location>
        <begin position="12"/>
        <end position="28"/>
    </location>
</feature>
<evidence type="ECO:0000256" key="1">
    <source>
        <dbReference type="ARBA" id="ARBA00004651"/>
    </source>
</evidence>
<name>A0A5J5IJX4_9BACT</name>
<proteinExistence type="predicted"/>